<evidence type="ECO:0000313" key="2">
    <source>
        <dbReference type="Proteomes" id="UP000807504"/>
    </source>
</evidence>
<dbReference type="InterPro" id="IPR008042">
    <property type="entry name" value="Retrotrans_Pao"/>
</dbReference>
<protein>
    <submittedName>
        <fullName evidence="1">Uncharacterized protein</fullName>
    </submittedName>
</protein>
<gene>
    <name evidence="1" type="ORF">HNY73_014917</name>
</gene>
<dbReference type="AlphaFoldDB" id="A0A8T0EVW8"/>
<dbReference type="Proteomes" id="UP000807504">
    <property type="component" value="Unassembled WGS sequence"/>
</dbReference>
<dbReference type="Pfam" id="PF05380">
    <property type="entry name" value="Peptidase_A17"/>
    <property type="match status" value="1"/>
</dbReference>
<dbReference type="EMBL" id="JABXBU010002072">
    <property type="protein sequence ID" value="KAF8778169.1"/>
    <property type="molecule type" value="Genomic_DNA"/>
</dbReference>
<sequence length="115" mass="12980">MYSSIFRRRSYRASWFQTTLLKLPLELLCTANPKPLAGEVVVKMVASNPQWLPEKLTIPRLELCAAVLLVKLMQRIQSASSTESVQYLITGGDSMIVLSGLKRDPSQLKTFVQPW</sequence>
<reference evidence="1" key="2">
    <citation type="submission" date="2020-06" db="EMBL/GenBank/DDBJ databases">
        <authorList>
            <person name="Sheffer M."/>
        </authorList>
    </citation>
    <scope>NUCLEOTIDE SEQUENCE</scope>
</reference>
<comment type="caution">
    <text evidence="1">The sequence shown here is derived from an EMBL/GenBank/DDBJ whole genome shotgun (WGS) entry which is preliminary data.</text>
</comment>
<accession>A0A8T0EVW8</accession>
<name>A0A8T0EVW8_ARGBR</name>
<reference evidence="1" key="1">
    <citation type="journal article" date="2020" name="bioRxiv">
        <title>Chromosome-level reference genome of the European wasp spider Argiope bruennichi: a resource for studies on range expansion and evolutionary adaptation.</title>
        <authorList>
            <person name="Sheffer M.M."/>
            <person name="Hoppe A."/>
            <person name="Krehenwinkel H."/>
            <person name="Uhl G."/>
            <person name="Kuss A.W."/>
            <person name="Jensen L."/>
            <person name="Jensen C."/>
            <person name="Gillespie R.G."/>
            <person name="Hoff K.J."/>
            <person name="Prost S."/>
        </authorList>
    </citation>
    <scope>NUCLEOTIDE SEQUENCE</scope>
</reference>
<organism evidence="1 2">
    <name type="scientific">Argiope bruennichi</name>
    <name type="common">Wasp spider</name>
    <name type="synonym">Aranea bruennichi</name>
    <dbReference type="NCBI Taxonomy" id="94029"/>
    <lineage>
        <taxon>Eukaryota</taxon>
        <taxon>Metazoa</taxon>
        <taxon>Ecdysozoa</taxon>
        <taxon>Arthropoda</taxon>
        <taxon>Chelicerata</taxon>
        <taxon>Arachnida</taxon>
        <taxon>Araneae</taxon>
        <taxon>Araneomorphae</taxon>
        <taxon>Entelegynae</taxon>
        <taxon>Araneoidea</taxon>
        <taxon>Araneidae</taxon>
        <taxon>Argiope</taxon>
    </lineage>
</organism>
<keyword evidence="2" id="KW-1185">Reference proteome</keyword>
<proteinExistence type="predicted"/>
<evidence type="ECO:0000313" key="1">
    <source>
        <dbReference type="EMBL" id="KAF8778169.1"/>
    </source>
</evidence>